<dbReference type="AlphaFoldDB" id="A0AAE1R978"/>
<protein>
    <submittedName>
        <fullName evidence="1">Uncharacterized protein</fullName>
    </submittedName>
</protein>
<comment type="caution">
    <text evidence="1">The sequence shown here is derived from an EMBL/GenBank/DDBJ whole genome shotgun (WGS) entry which is preliminary data.</text>
</comment>
<keyword evidence="2" id="KW-1185">Reference proteome</keyword>
<accession>A0AAE1R978</accession>
<name>A0AAE1R978_9SOLA</name>
<proteinExistence type="predicted"/>
<sequence>MFAPLHLDSINGGLWFFKYCPNVFQSRRFCSSYRLTVGGSGGAGADGGEKFFETELIVVLDTSNMASCGNCVCFVGELFLVLGGSQPNYIYIGCE</sequence>
<dbReference type="EMBL" id="JAVYJV010000018">
    <property type="protein sequence ID" value="KAK4347445.1"/>
    <property type="molecule type" value="Genomic_DNA"/>
</dbReference>
<organism evidence="1 2">
    <name type="scientific">Anisodus tanguticus</name>
    <dbReference type="NCBI Taxonomy" id="243964"/>
    <lineage>
        <taxon>Eukaryota</taxon>
        <taxon>Viridiplantae</taxon>
        <taxon>Streptophyta</taxon>
        <taxon>Embryophyta</taxon>
        <taxon>Tracheophyta</taxon>
        <taxon>Spermatophyta</taxon>
        <taxon>Magnoliopsida</taxon>
        <taxon>eudicotyledons</taxon>
        <taxon>Gunneridae</taxon>
        <taxon>Pentapetalae</taxon>
        <taxon>asterids</taxon>
        <taxon>lamiids</taxon>
        <taxon>Solanales</taxon>
        <taxon>Solanaceae</taxon>
        <taxon>Solanoideae</taxon>
        <taxon>Hyoscyameae</taxon>
        <taxon>Anisodus</taxon>
    </lineage>
</organism>
<gene>
    <name evidence="1" type="ORF">RND71_033784</name>
</gene>
<reference evidence="1" key="1">
    <citation type="submission" date="2023-12" db="EMBL/GenBank/DDBJ databases">
        <title>Genome assembly of Anisodus tanguticus.</title>
        <authorList>
            <person name="Wang Y.-J."/>
        </authorList>
    </citation>
    <scope>NUCLEOTIDE SEQUENCE</scope>
    <source>
        <strain evidence="1">KB-2021</strain>
        <tissue evidence="1">Leaf</tissue>
    </source>
</reference>
<evidence type="ECO:0000313" key="2">
    <source>
        <dbReference type="Proteomes" id="UP001291623"/>
    </source>
</evidence>
<dbReference type="Proteomes" id="UP001291623">
    <property type="component" value="Unassembled WGS sequence"/>
</dbReference>
<evidence type="ECO:0000313" key="1">
    <source>
        <dbReference type="EMBL" id="KAK4347445.1"/>
    </source>
</evidence>